<accession>A0A075MT31</accession>
<sequence>MTNLGQDAPIVKTTTTHARNVSRQAIVAELENIGVNASLFESLTIDQLSDLLYNLNKVIINSNGNPMNSQRTKGVILSAVDRKILKALLECGGNPSSLQLSRELDIPLSTVQRRRKRLEEEFISESYGLRYEKFGKRHITFIVSLGVGDRSEVTKEILVLEKVSALTRTFGDGADLKVEAILDSNQEFIEISEKIKSISGIQKISWFESIEVVGRKKETDLSIIGSG</sequence>
<dbReference type="OrthoDB" id="12176at2157"/>
<dbReference type="SUPFAM" id="SSF46785">
    <property type="entry name" value="Winged helix' DNA-binding domain"/>
    <property type="match status" value="1"/>
</dbReference>
<dbReference type="KEGG" id="nev:NTE_01898"/>
<protein>
    <submittedName>
        <fullName evidence="1">Transcriptional regulator</fullName>
    </submittedName>
</protein>
<dbReference type="Proteomes" id="UP000028194">
    <property type="component" value="Chromosome"/>
</dbReference>
<dbReference type="InterPro" id="IPR036390">
    <property type="entry name" value="WH_DNA-bd_sf"/>
</dbReference>
<dbReference type="SMART" id="SM00344">
    <property type="entry name" value="HTH_ASNC"/>
    <property type="match status" value="1"/>
</dbReference>
<evidence type="ECO:0000313" key="2">
    <source>
        <dbReference type="Proteomes" id="UP000028194"/>
    </source>
</evidence>
<dbReference type="Gene3D" id="1.10.10.10">
    <property type="entry name" value="Winged helix-like DNA-binding domain superfamily/Winged helix DNA-binding domain"/>
    <property type="match status" value="1"/>
</dbReference>
<dbReference type="AlphaFoldDB" id="A0A075MT31"/>
<proteinExistence type="predicted"/>
<dbReference type="InterPro" id="IPR019888">
    <property type="entry name" value="Tscrpt_reg_AsnC-like"/>
</dbReference>
<gene>
    <name evidence="1" type="ORF">NTE_01898</name>
</gene>
<dbReference type="HOGENOM" id="CLU_084395_0_0_2"/>
<dbReference type="GeneID" id="41597648"/>
<organism evidence="1 2">
    <name type="scientific">Candidatus Nitrososphaera evergladensis SR1</name>
    <dbReference type="NCBI Taxonomy" id="1459636"/>
    <lineage>
        <taxon>Archaea</taxon>
        <taxon>Nitrososphaerota</taxon>
        <taxon>Nitrososphaeria</taxon>
        <taxon>Nitrososphaerales</taxon>
        <taxon>Nitrososphaeraceae</taxon>
        <taxon>Nitrososphaera</taxon>
    </lineage>
</organism>
<reference evidence="1 2" key="1">
    <citation type="journal article" date="2014" name="PLoS ONE">
        <title>Genome Sequence of Candidatus Nitrososphaera evergladensis from Group I.1b Enriched from Everglades Soil Reveals Novel Genomic Features of the Ammonia-Oxidizing Archaea.</title>
        <authorList>
            <person name="Zhalnina K.V."/>
            <person name="Dias R."/>
            <person name="Leonard M.T."/>
            <person name="Dorr de Quadros P."/>
            <person name="Camargo F.A."/>
            <person name="Drew J.C."/>
            <person name="Farmerie W.G."/>
            <person name="Daroub S.H."/>
            <person name="Triplett E.W."/>
        </authorList>
    </citation>
    <scope>NUCLEOTIDE SEQUENCE [LARGE SCALE GENOMIC DNA]</scope>
    <source>
        <strain evidence="1 2">SR1</strain>
    </source>
</reference>
<keyword evidence="2" id="KW-1185">Reference proteome</keyword>
<evidence type="ECO:0000313" key="1">
    <source>
        <dbReference type="EMBL" id="AIF83957.1"/>
    </source>
</evidence>
<dbReference type="InterPro" id="IPR036388">
    <property type="entry name" value="WH-like_DNA-bd_sf"/>
</dbReference>
<dbReference type="EMBL" id="CP007174">
    <property type="protein sequence ID" value="AIF83957.1"/>
    <property type="molecule type" value="Genomic_DNA"/>
</dbReference>
<name>A0A075MT31_9ARCH</name>
<dbReference type="Pfam" id="PF13412">
    <property type="entry name" value="HTH_24"/>
    <property type="match status" value="1"/>
</dbReference>
<dbReference type="RefSeq" id="WP_148700627.1">
    <property type="nucleotide sequence ID" value="NZ_CP007174.1"/>
</dbReference>